<feature type="domain" description="TonB-dependent receptor plug" evidence="14">
    <location>
        <begin position="58"/>
        <end position="171"/>
    </location>
</feature>
<name>A0A4R3YFI6_9PROT</name>
<dbReference type="PANTHER" id="PTHR30069:SF27">
    <property type="entry name" value="BLL4766 PROTEIN"/>
    <property type="match status" value="1"/>
</dbReference>
<dbReference type="InterPro" id="IPR000531">
    <property type="entry name" value="Beta-barrel_TonB"/>
</dbReference>
<protein>
    <submittedName>
        <fullName evidence="15">Iron complex outermembrane receptor protein</fullName>
    </submittedName>
</protein>
<dbReference type="GO" id="GO:0044718">
    <property type="term" value="P:siderophore transmembrane transport"/>
    <property type="evidence" value="ECO:0007669"/>
    <property type="project" value="TreeGrafter"/>
</dbReference>
<keyword evidence="16" id="KW-1185">Reference proteome</keyword>
<evidence type="ECO:0000256" key="6">
    <source>
        <dbReference type="ARBA" id="ARBA00023077"/>
    </source>
</evidence>
<dbReference type="RefSeq" id="WP_223248386.1">
    <property type="nucleotide sequence ID" value="NZ_BHVT01000073.1"/>
</dbReference>
<evidence type="ECO:0000313" key="16">
    <source>
        <dbReference type="Proteomes" id="UP000295367"/>
    </source>
</evidence>
<keyword evidence="8 15" id="KW-0675">Receptor</keyword>
<dbReference type="PROSITE" id="PS52016">
    <property type="entry name" value="TONB_DEPENDENT_REC_3"/>
    <property type="match status" value="1"/>
</dbReference>
<dbReference type="EMBL" id="SMCO01000001">
    <property type="protein sequence ID" value="TCV90692.1"/>
    <property type="molecule type" value="Genomic_DNA"/>
</dbReference>
<evidence type="ECO:0000256" key="3">
    <source>
        <dbReference type="ARBA" id="ARBA00022448"/>
    </source>
</evidence>
<comment type="similarity">
    <text evidence="2 10 11">Belongs to the TonB-dependent receptor family.</text>
</comment>
<dbReference type="InterPro" id="IPR039426">
    <property type="entry name" value="TonB-dep_rcpt-like"/>
</dbReference>
<feature type="domain" description="TonB-dependent receptor-like beta-barrel" evidence="13">
    <location>
        <begin position="201"/>
        <end position="645"/>
    </location>
</feature>
<dbReference type="AlphaFoldDB" id="A0A4R3YFI6"/>
<keyword evidence="4 10" id="KW-1134">Transmembrane beta strand</keyword>
<evidence type="ECO:0000313" key="15">
    <source>
        <dbReference type="EMBL" id="TCV90692.1"/>
    </source>
</evidence>
<evidence type="ECO:0000259" key="13">
    <source>
        <dbReference type="Pfam" id="PF00593"/>
    </source>
</evidence>
<keyword evidence="6 11" id="KW-0798">TonB box</keyword>
<evidence type="ECO:0000256" key="8">
    <source>
        <dbReference type="ARBA" id="ARBA00023170"/>
    </source>
</evidence>
<dbReference type="Gene3D" id="2.40.170.20">
    <property type="entry name" value="TonB-dependent receptor, beta-barrel domain"/>
    <property type="match status" value="1"/>
</dbReference>
<dbReference type="PANTHER" id="PTHR30069">
    <property type="entry name" value="TONB-DEPENDENT OUTER MEMBRANE RECEPTOR"/>
    <property type="match status" value="1"/>
</dbReference>
<keyword evidence="7 10" id="KW-0472">Membrane</keyword>
<dbReference type="Gene3D" id="2.170.130.10">
    <property type="entry name" value="TonB-dependent receptor, plug domain"/>
    <property type="match status" value="1"/>
</dbReference>
<evidence type="ECO:0000259" key="14">
    <source>
        <dbReference type="Pfam" id="PF07715"/>
    </source>
</evidence>
<dbReference type="InterPro" id="IPR036942">
    <property type="entry name" value="Beta-barrel_TonB_sf"/>
</dbReference>
<dbReference type="GO" id="GO:0015344">
    <property type="term" value="F:siderophore uptake transmembrane transporter activity"/>
    <property type="evidence" value="ECO:0007669"/>
    <property type="project" value="TreeGrafter"/>
</dbReference>
<dbReference type="Proteomes" id="UP000295367">
    <property type="component" value="Unassembled WGS sequence"/>
</dbReference>
<evidence type="ECO:0000256" key="5">
    <source>
        <dbReference type="ARBA" id="ARBA00022692"/>
    </source>
</evidence>
<comment type="caution">
    <text evidence="15">The sequence shown here is derived from an EMBL/GenBank/DDBJ whole genome shotgun (WGS) entry which is preliminary data.</text>
</comment>
<reference evidence="15 16" key="1">
    <citation type="submission" date="2019-03" db="EMBL/GenBank/DDBJ databases">
        <title>Genomic Encyclopedia of Type Strains, Phase IV (KMG-IV): sequencing the most valuable type-strain genomes for metagenomic binning, comparative biology and taxonomic classification.</title>
        <authorList>
            <person name="Goeker M."/>
        </authorList>
    </citation>
    <scope>NUCLEOTIDE SEQUENCE [LARGE SCALE GENOMIC DNA]</scope>
    <source>
        <strain evidence="15 16">DSM 100309</strain>
    </source>
</reference>
<keyword evidence="3 10" id="KW-0813">Transport</keyword>
<organism evidence="15 16">
    <name type="scientific">Sulfurirhabdus autotrophica</name>
    <dbReference type="NCBI Taxonomy" id="1706046"/>
    <lineage>
        <taxon>Bacteria</taxon>
        <taxon>Pseudomonadati</taxon>
        <taxon>Pseudomonadota</taxon>
        <taxon>Betaproteobacteria</taxon>
        <taxon>Nitrosomonadales</taxon>
        <taxon>Sulfuricellaceae</taxon>
        <taxon>Sulfurirhabdus</taxon>
    </lineage>
</organism>
<feature type="chain" id="PRO_5020426616" evidence="12">
    <location>
        <begin position="30"/>
        <end position="672"/>
    </location>
</feature>
<accession>A0A4R3YFI6</accession>
<evidence type="ECO:0000256" key="4">
    <source>
        <dbReference type="ARBA" id="ARBA00022452"/>
    </source>
</evidence>
<evidence type="ECO:0000256" key="1">
    <source>
        <dbReference type="ARBA" id="ARBA00004571"/>
    </source>
</evidence>
<dbReference type="Pfam" id="PF00593">
    <property type="entry name" value="TonB_dep_Rec_b-barrel"/>
    <property type="match status" value="1"/>
</dbReference>
<evidence type="ECO:0000256" key="2">
    <source>
        <dbReference type="ARBA" id="ARBA00009810"/>
    </source>
</evidence>
<dbReference type="SUPFAM" id="SSF56935">
    <property type="entry name" value="Porins"/>
    <property type="match status" value="1"/>
</dbReference>
<evidence type="ECO:0000256" key="12">
    <source>
        <dbReference type="SAM" id="SignalP"/>
    </source>
</evidence>
<evidence type="ECO:0000256" key="10">
    <source>
        <dbReference type="PROSITE-ProRule" id="PRU01360"/>
    </source>
</evidence>
<evidence type="ECO:0000256" key="7">
    <source>
        <dbReference type="ARBA" id="ARBA00023136"/>
    </source>
</evidence>
<dbReference type="InterPro" id="IPR012910">
    <property type="entry name" value="Plug_dom"/>
</dbReference>
<sequence length="672" mass="76057">MVKKKNWLSTKPCLLLICIGLNHVTTSMAATAALPSEDMYLADVPIVLTASRLSQPITEAPVAMTIIDREMIKQSGVWDLSELFRLVPGMFVSYHSTRAYATDSTVAYHGLLVETMSNRMQILVDGRTVYSPLFGGVIWSDLPLVLDDIERVEITRGANSVTHGANSFLGVINIITRHSSETKGKFLSLTTGRSRDEMVARYGGSDGDLSYRLTASLRNDSGEDENLVRPTTTEYIWTKNKFDDKKIKTLSFRADYRASPIDEVEFQLGYNGGYREQGEVHDVMSLDKRADNHFEQLHWRRAMEDGGELSVQLYHLVESSYAKLVDTNPDNSPAPKNGDVVAQRYDLEVQHTLIPSKTTRIVWGGSVRRDTTYAPYELGEANNLDTTRTWLYQLSRLFGNVEWRARPDLLFNVGAMLENNNFTGTDITPRYTVNWHFYPNHTLRLSKSRATRTPTVSDKAYMEGQRLTKNPLLADVTQEHVSSLDIGYLGKFSSLDVDFRLFRDDYSDLIVQEKQPVASGNLNSGKALVRGFETQLKWNVTDHTRLIYNWSHAIVKSADTDKVPYTNSIPTNTQSMMLTHQFSAHWSASLMGYQVGEVHFRKTGGGPQGSDLYFIPTHRRWDGRVGYQFRVGQTKGELALVVQNLSDANYFEFRFDNEPPGRSAWLNLKLEM</sequence>
<evidence type="ECO:0000256" key="9">
    <source>
        <dbReference type="ARBA" id="ARBA00023237"/>
    </source>
</evidence>
<keyword evidence="9 10" id="KW-0998">Cell outer membrane</keyword>
<evidence type="ECO:0000256" key="11">
    <source>
        <dbReference type="RuleBase" id="RU003357"/>
    </source>
</evidence>
<feature type="signal peptide" evidence="12">
    <location>
        <begin position="1"/>
        <end position="29"/>
    </location>
</feature>
<comment type="subcellular location">
    <subcellularLocation>
        <location evidence="1 10">Cell outer membrane</location>
        <topology evidence="1 10">Multi-pass membrane protein</topology>
    </subcellularLocation>
</comment>
<dbReference type="InterPro" id="IPR037066">
    <property type="entry name" value="Plug_dom_sf"/>
</dbReference>
<gene>
    <name evidence="15" type="ORF">EDC63_101666</name>
</gene>
<dbReference type="GO" id="GO:0009279">
    <property type="term" value="C:cell outer membrane"/>
    <property type="evidence" value="ECO:0007669"/>
    <property type="project" value="UniProtKB-SubCell"/>
</dbReference>
<dbReference type="Pfam" id="PF07715">
    <property type="entry name" value="Plug"/>
    <property type="match status" value="1"/>
</dbReference>
<keyword evidence="5 10" id="KW-0812">Transmembrane</keyword>
<keyword evidence="12" id="KW-0732">Signal</keyword>
<proteinExistence type="inferred from homology"/>